<evidence type="ECO:0000256" key="11">
    <source>
        <dbReference type="SAM" id="MobiDB-lite"/>
    </source>
</evidence>
<comment type="similarity">
    <text evidence="2 10">Belongs to the peptidase S8 family.</text>
</comment>
<keyword evidence="13" id="KW-0732">Signal</keyword>
<evidence type="ECO:0000256" key="12">
    <source>
        <dbReference type="SAM" id="Phobius"/>
    </source>
</evidence>
<evidence type="ECO:0000256" key="1">
    <source>
        <dbReference type="ARBA" id="ARBA00004162"/>
    </source>
</evidence>
<dbReference type="PROSITE" id="PS51892">
    <property type="entry name" value="SUBTILASE"/>
    <property type="match status" value="1"/>
</dbReference>
<proteinExistence type="inferred from homology"/>
<dbReference type="InterPro" id="IPR015500">
    <property type="entry name" value="Peptidase_S8_subtilisin-rel"/>
</dbReference>
<dbReference type="PANTHER" id="PTHR43806:SF11">
    <property type="entry name" value="CEREVISIN-RELATED"/>
    <property type="match status" value="1"/>
</dbReference>
<evidence type="ECO:0000256" key="3">
    <source>
        <dbReference type="ARBA" id="ARBA00022475"/>
    </source>
</evidence>
<dbReference type="GO" id="GO:0004252">
    <property type="term" value="F:serine-type endopeptidase activity"/>
    <property type="evidence" value="ECO:0007669"/>
    <property type="project" value="UniProtKB-UniRule"/>
</dbReference>
<dbReference type="InterPro" id="IPR050131">
    <property type="entry name" value="Peptidase_S8_subtilisin-like"/>
</dbReference>
<reference evidence="16" key="1">
    <citation type="submission" date="2015-07" db="EMBL/GenBank/DDBJ databases">
        <authorList>
            <person name="Noorani M."/>
        </authorList>
    </citation>
    <scope>NUCLEOTIDE SEQUENCE [LARGE SCALE GENOMIC DNA]</scope>
    <source>
        <strain evidence="16">ATCC 27428</strain>
    </source>
</reference>
<dbReference type="GO" id="GO:0005886">
    <property type="term" value="C:plasma membrane"/>
    <property type="evidence" value="ECO:0007669"/>
    <property type="project" value="UniProtKB-SubCell"/>
</dbReference>
<evidence type="ECO:0000256" key="10">
    <source>
        <dbReference type="PROSITE-ProRule" id="PRU01240"/>
    </source>
</evidence>
<evidence type="ECO:0000313" key="16">
    <source>
        <dbReference type="EMBL" id="PNE35595.1"/>
    </source>
</evidence>
<dbReference type="RefSeq" id="WP_102916909.1">
    <property type="nucleotide sequence ID" value="NZ_JACHJF010000002.1"/>
</dbReference>
<feature type="active site" description="Charge relay system" evidence="10">
    <location>
        <position position="258"/>
    </location>
</feature>
<evidence type="ECO:0000259" key="14">
    <source>
        <dbReference type="Pfam" id="PF00082"/>
    </source>
</evidence>
<feature type="chain" id="PRO_5042698285" evidence="13">
    <location>
        <begin position="33"/>
        <end position="397"/>
    </location>
</feature>
<dbReference type="SUPFAM" id="SSF52743">
    <property type="entry name" value="Subtilisin-like"/>
    <property type="match status" value="1"/>
</dbReference>
<protein>
    <submittedName>
        <fullName evidence="15">Type VII secretion-associated serine protease mycosin</fullName>
    </submittedName>
</protein>
<evidence type="ECO:0000256" key="8">
    <source>
        <dbReference type="ARBA" id="ARBA00022989"/>
    </source>
</evidence>
<keyword evidence="8 12" id="KW-1133">Transmembrane helix</keyword>
<keyword evidence="3" id="KW-1003">Cell membrane</keyword>
<dbReference type="InterPro" id="IPR023834">
    <property type="entry name" value="T7SS_pept_S8A_mycosin"/>
</dbReference>
<dbReference type="OrthoDB" id="9798386at2"/>
<dbReference type="InterPro" id="IPR000209">
    <property type="entry name" value="Peptidase_S8/S53_dom"/>
</dbReference>
<feature type="active site" description="Charge relay system" evidence="10">
    <location>
        <position position="99"/>
    </location>
</feature>
<feature type="region of interest" description="Disordered" evidence="11">
    <location>
        <begin position="312"/>
        <end position="368"/>
    </location>
</feature>
<feature type="active site" description="Charge relay system" evidence="10">
    <location>
        <position position="65"/>
    </location>
</feature>
<dbReference type="PROSITE" id="PS00136">
    <property type="entry name" value="SUBTILASE_ASP"/>
    <property type="match status" value="1"/>
</dbReference>
<comment type="caution">
    <text evidence="16">The sequence shown here is derived from an EMBL/GenBank/DDBJ whole genome shotgun (WGS) entry which is preliminary data.</text>
</comment>
<reference evidence="15 18" key="3">
    <citation type="submission" date="2020-08" db="EMBL/GenBank/DDBJ databases">
        <title>Genomic Encyclopedia of Type Strains, Phase III (KMG-III): the genomes of soil and plant-associated and newly described type strains.</title>
        <authorList>
            <person name="Whitman W."/>
        </authorList>
    </citation>
    <scope>NUCLEOTIDE SEQUENCE [LARGE SCALE GENOMIC DNA]</scope>
    <source>
        <strain evidence="15 18">CECT 3259</strain>
    </source>
</reference>
<dbReference type="InterPro" id="IPR036852">
    <property type="entry name" value="Peptidase_S8/S53_dom_sf"/>
</dbReference>
<name>A0A2N8P3K0_STREU</name>
<dbReference type="AlphaFoldDB" id="A0A2N8P3K0"/>
<dbReference type="Proteomes" id="UP000528608">
    <property type="component" value="Unassembled WGS sequence"/>
</dbReference>
<dbReference type="InterPro" id="IPR023827">
    <property type="entry name" value="Peptidase_S8_Asp-AS"/>
</dbReference>
<dbReference type="EMBL" id="LGUI01000001">
    <property type="protein sequence ID" value="PNE35595.1"/>
    <property type="molecule type" value="Genomic_DNA"/>
</dbReference>
<evidence type="ECO:0000256" key="5">
    <source>
        <dbReference type="ARBA" id="ARBA00022692"/>
    </source>
</evidence>
<keyword evidence="6 10" id="KW-0378">Hydrolase</keyword>
<comment type="subcellular location">
    <subcellularLocation>
        <location evidence="1">Cell membrane</location>
        <topology evidence="1">Single-pass membrane protein</topology>
    </subcellularLocation>
</comment>
<dbReference type="EMBL" id="JACHJF010000002">
    <property type="protein sequence ID" value="MBB5117812.1"/>
    <property type="molecule type" value="Genomic_DNA"/>
</dbReference>
<dbReference type="NCBIfam" id="TIGR03921">
    <property type="entry name" value="T7SS_mycosin"/>
    <property type="match status" value="1"/>
</dbReference>
<dbReference type="Pfam" id="PF00082">
    <property type="entry name" value="Peptidase_S8"/>
    <property type="match status" value="1"/>
</dbReference>
<feature type="signal peptide" evidence="13">
    <location>
        <begin position="1"/>
        <end position="32"/>
    </location>
</feature>
<evidence type="ECO:0000313" key="15">
    <source>
        <dbReference type="EMBL" id="MBB5117812.1"/>
    </source>
</evidence>
<keyword evidence="5 12" id="KW-0812">Transmembrane</keyword>
<evidence type="ECO:0000256" key="7">
    <source>
        <dbReference type="ARBA" id="ARBA00022825"/>
    </source>
</evidence>
<evidence type="ECO:0000256" key="2">
    <source>
        <dbReference type="ARBA" id="ARBA00011073"/>
    </source>
</evidence>
<feature type="transmembrane region" description="Helical" evidence="12">
    <location>
        <begin position="369"/>
        <end position="390"/>
    </location>
</feature>
<evidence type="ECO:0000256" key="13">
    <source>
        <dbReference type="SAM" id="SignalP"/>
    </source>
</evidence>
<evidence type="ECO:0000256" key="6">
    <source>
        <dbReference type="ARBA" id="ARBA00022801"/>
    </source>
</evidence>
<accession>A0A2N8P3K0</accession>
<sequence>MRSARAARGAWAGTTTVVLAALLAISAPSAHAGTVRSRQWQLDAMHAEEMWETSTGAGVTVAVIDSGVDADLPDLRGQVLDGKNFTDEPGDARTDADGHGTGMAALIAGTGKAGSDTGAFGLAPGAKILPLRVGGKNFQQGARITAEAIRYAADSDAKIINISRGSPGRNEEEEKAVAYALGKGKMVFASVGNSGDKSNMVEYPAAYPGVIGVAAYDEEGSSAKWSQYGPQVDLAAPGVGVVAACTGRTGVCRSNGTSDASALASASAALIWSVHPTWTANQVARVLVNTAGGTTSSAKRDDYVGYGAVRPRIALKDPGDPGPADVNPLPGPKPSPASDSDSVAGRTPKPSGTEATDSGGDSGNPSKRIAIGAGAVAAVGVAVAAPILIARRRRPLP</sequence>
<feature type="domain" description="Peptidase S8/S53" evidence="14">
    <location>
        <begin position="56"/>
        <end position="307"/>
    </location>
</feature>
<dbReference type="GO" id="GO:0006508">
    <property type="term" value="P:proteolysis"/>
    <property type="evidence" value="ECO:0007669"/>
    <property type="project" value="UniProtKB-KW"/>
</dbReference>
<reference evidence="17" key="2">
    <citation type="submission" date="2015-07" db="EMBL/GenBank/DDBJ databases">
        <authorList>
            <person name="Graham D.E."/>
            <person name="Giannone R.J."/>
            <person name="Gulvik C.A."/>
            <person name="Hettich R.L."/>
            <person name="Klingeman D.M."/>
            <person name="Mahan K.M."/>
            <person name="Parry R.J."/>
            <person name="Spain J.C."/>
        </authorList>
    </citation>
    <scope>NUCLEOTIDE SEQUENCE [LARGE SCALE GENOMIC DNA]</scope>
    <source>
        <strain evidence="17">ATCC 27428</strain>
    </source>
</reference>
<keyword evidence="17" id="KW-1185">Reference proteome</keyword>
<dbReference type="PANTHER" id="PTHR43806">
    <property type="entry name" value="PEPTIDASE S8"/>
    <property type="match status" value="1"/>
</dbReference>
<evidence type="ECO:0000256" key="9">
    <source>
        <dbReference type="ARBA" id="ARBA00023136"/>
    </source>
</evidence>
<evidence type="ECO:0000313" key="17">
    <source>
        <dbReference type="Proteomes" id="UP000235945"/>
    </source>
</evidence>
<evidence type="ECO:0000313" key="18">
    <source>
        <dbReference type="Proteomes" id="UP000528608"/>
    </source>
</evidence>
<keyword evidence="7 10" id="KW-0720">Serine protease</keyword>
<evidence type="ECO:0000256" key="4">
    <source>
        <dbReference type="ARBA" id="ARBA00022670"/>
    </source>
</evidence>
<organism evidence="16 17">
    <name type="scientific">Streptomyces eurocidicus</name>
    <name type="common">Streptoverticillium eurocidicus</name>
    <dbReference type="NCBI Taxonomy" id="66423"/>
    <lineage>
        <taxon>Bacteria</taxon>
        <taxon>Bacillati</taxon>
        <taxon>Actinomycetota</taxon>
        <taxon>Actinomycetes</taxon>
        <taxon>Kitasatosporales</taxon>
        <taxon>Streptomycetaceae</taxon>
        <taxon>Streptomyces</taxon>
    </lineage>
</organism>
<dbReference type="PRINTS" id="PR00723">
    <property type="entry name" value="SUBTILISIN"/>
</dbReference>
<gene>
    <name evidence="16" type="ORF">AF335_04625</name>
    <name evidence="15" type="ORF">FHS36_001218</name>
</gene>
<dbReference type="Gene3D" id="3.40.50.200">
    <property type="entry name" value="Peptidase S8/S53 domain"/>
    <property type="match status" value="1"/>
</dbReference>
<dbReference type="Proteomes" id="UP000235945">
    <property type="component" value="Unassembled WGS sequence"/>
</dbReference>
<keyword evidence="9 12" id="KW-0472">Membrane</keyword>
<keyword evidence="4 10" id="KW-0645">Protease</keyword>